<dbReference type="Pfam" id="PF01591">
    <property type="entry name" value="6PF2K"/>
    <property type="match status" value="1"/>
</dbReference>
<name>A0A0L0RUT3_ALLM3</name>
<dbReference type="PIRSF" id="PIRSF000709">
    <property type="entry name" value="6PFK_2-Ptase"/>
    <property type="match status" value="1"/>
</dbReference>
<dbReference type="GO" id="GO:0005524">
    <property type="term" value="F:ATP binding"/>
    <property type="evidence" value="ECO:0007669"/>
    <property type="project" value="UniProtKB-KW"/>
</dbReference>
<keyword evidence="5" id="KW-1185">Reference proteome</keyword>
<evidence type="ECO:0000313" key="5">
    <source>
        <dbReference type="Proteomes" id="UP000054350"/>
    </source>
</evidence>
<dbReference type="InterPro" id="IPR003094">
    <property type="entry name" value="6Pfruct_kin"/>
</dbReference>
<dbReference type="InterPro" id="IPR013078">
    <property type="entry name" value="His_Pase_superF_clade-1"/>
</dbReference>
<proteinExistence type="predicted"/>
<dbReference type="FunFam" id="3.40.50.300:FF:000644">
    <property type="entry name" value="GpmB, Fructose-2,6-bisphosphatase"/>
    <property type="match status" value="1"/>
</dbReference>
<gene>
    <name evidence="4" type="ORF">AMAG_00164</name>
</gene>
<dbReference type="OMA" id="GECYGMT"/>
<reference evidence="5" key="2">
    <citation type="submission" date="2009-11" db="EMBL/GenBank/DDBJ databases">
        <title>The Genome Sequence of Allomyces macrogynus strain ATCC 38327.</title>
        <authorList>
            <consortium name="The Broad Institute Genome Sequencing Platform"/>
            <person name="Russ C."/>
            <person name="Cuomo C."/>
            <person name="Shea T."/>
            <person name="Young S.K."/>
            <person name="Zeng Q."/>
            <person name="Koehrsen M."/>
            <person name="Haas B."/>
            <person name="Borodovsky M."/>
            <person name="Guigo R."/>
            <person name="Alvarado L."/>
            <person name="Berlin A."/>
            <person name="Borenstein D."/>
            <person name="Chen Z."/>
            <person name="Engels R."/>
            <person name="Freedman E."/>
            <person name="Gellesch M."/>
            <person name="Goldberg J."/>
            <person name="Griggs A."/>
            <person name="Gujja S."/>
            <person name="Heiman D."/>
            <person name="Hepburn T."/>
            <person name="Howarth C."/>
            <person name="Jen D."/>
            <person name="Larson L."/>
            <person name="Lewis B."/>
            <person name="Mehta T."/>
            <person name="Park D."/>
            <person name="Pearson M."/>
            <person name="Roberts A."/>
            <person name="Saif S."/>
            <person name="Shenoy N."/>
            <person name="Sisk P."/>
            <person name="Stolte C."/>
            <person name="Sykes S."/>
            <person name="Walk T."/>
            <person name="White J."/>
            <person name="Yandava C."/>
            <person name="Burger G."/>
            <person name="Gray M.W."/>
            <person name="Holland P.W.H."/>
            <person name="King N."/>
            <person name="Lang F.B.F."/>
            <person name="Roger A.J."/>
            <person name="Ruiz-Trillo I."/>
            <person name="Lander E."/>
            <person name="Nusbaum C."/>
        </authorList>
    </citation>
    <scope>NUCLEOTIDE SEQUENCE [LARGE SCALE GENOMIC DNA]</scope>
    <source>
        <strain evidence="5">ATCC 38327</strain>
    </source>
</reference>
<dbReference type="EMBL" id="GG745328">
    <property type="protein sequence ID" value="KNE54167.1"/>
    <property type="molecule type" value="Genomic_DNA"/>
</dbReference>
<evidence type="ECO:0000313" key="4">
    <source>
        <dbReference type="EMBL" id="KNE54167.1"/>
    </source>
</evidence>
<dbReference type="GO" id="GO:0006003">
    <property type="term" value="P:fructose 2,6-bisphosphate metabolic process"/>
    <property type="evidence" value="ECO:0007669"/>
    <property type="project" value="InterPro"/>
</dbReference>
<dbReference type="PANTHER" id="PTHR10606">
    <property type="entry name" value="6-PHOSPHOFRUCTO-2-KINASE/FRUCTOSE-2,6-BISPHOSPHATASE"/>
    <property type="match status" value="1"/>
</dbReference>
<dbReference type="SUPFAM" id="SSF52540">
    <property type="entry name" value="P-loop containing nucleoside triphosphate hydrolases"/>
    <property type="match status" value="1"/>
</dbReference>
<dbReference type="GO" id="GO:0005829">
    <property type="term" value="C:cytosol"/>
    <property type="evidence" value="ECO:0007669"/>
    <property type="project" value="TreeGrafter"/>
</dbReference>
<dbReference type="Gene3D" id="3.40.50.1240">
    <property type="entry name" value="Phosphoglycerate mutase-like"/>
    <property type="match status" value="1"/>
</dbReference>
<protein>
    <recommendedName>
        <fullName evidence="3">6-phosphofructo-2-kinase domain-containing protein</fullName>
    </recommendedName>
</protein>
<dbReference type="PANTHER" id="PTHR10606:SF39">
    <property type="entry name" value="6-PHOSPHOFRUCTO-2-KINASE_FRUCTOSE-2,6-BISPHOSPHATASE YLR345W-RELATED"/>
    <property type="match status" value="1"/>
</dbReference>
<evidence type="ECO:0000259" key="3">
    <source>
        <dbReference type="Pfam" id="PF01591"/>
    </source>
</evidence>
<organism evidence="4 5">
    <name type="scientific">Allomyces macrogynus (strain ATCC 38327)</name>
    <name type="common">Allomyces javanicus var. macrogynus</name>
    <dbReference type="NCBI Taxonomy" id="578462"/>
    <lineage>
        <taxon>Eukaryota</taxon>
        <taxon>Fungi</taxon>
        <taxon>Fungi incertae sedis</taxon>
        <taxon>Blastocladiomycota</taxon>
        <taxon>Blastocladiomycetes</taxon>
        <taxon>Blastocladiales</taxon>
        <taxon>Blastocladiaceae</taxon>
        <taxon>Allomyces</taxon>
    </lineage>
</organism>
<feature type="domain" description="6-phosphofructo-2-kinase" evidence="3">
    <location>
        <begin position="7"/>
        <end position="230"/>
    </location>
</feature>
<keyword evidence="1" id="KW-0547">Nucleotide-binding</keyword>
<dbReference type="eggNOG" id="KOG0234">
    <property type="taxonomic scope" value="Eukaryota"/>
</dbReference>
<dbReference type="GO" id="GO:0006000">
    <property type="term" value="P:fructose metabolic process"/>
    <property type="evidence" value="ECO:0007669"/>
    <property type="project" value="InterPro"/>
</dbReference>
<dbReference type="InterPro" id="IPR029033">
    <property type="entry name" value="His_PPase_superfam"/>
</dbReference>
<evidence type="ECO:0000256" key="2">
    <source>
        <dbReference type="ARBA" id="ARBA00022840"/>
    </source>
</evidence>
<accession>A0A0L0RUT3</accession>
<dbReference type="AlphaFoldDB" id="A0A0L0RUT3"/>
<dbReference type="PRINTS" id="PR00991">
    <property type="entry name" value="6PFRUCTKNASE"/>
</dbReference>
<sequence>MAHLYKTDTGRMFHAGTICIVPVGLPARGKTYMSKKLCRYLRWLGVKTEVYNIGTYRRKLFGANLPHSFFDPGDREVLEKRRIASQAAFEDMLSFFDAGGQVGIYDSTLTIMEEKRRELLDRLTPLNVQVIFVETICEVPSVIEANVREVKLNMPDYEGWDEDKALDDFMRRINIHAPFYTPINDSSLSFVQVMNMGIESNIGEHILCNNVKGYLQTRMVLFLMNLHISPRTIYLLKNGESVPGACFKDDAPLNADGVALARKLPSLIANLRARTNRHPAPPKIVTSTRSRSYQTAQFFPPECITSKAPLVQMNPGAIEGMSDEEIRSKYPEEYARHVKDPFNHRYPRSESYHDLALRMEHVILELEGEKEDVLVIAHETVLQCLYAYLMDLGEKDIPRLQIPSNTLIELVPQAYGTRETRYLIE</sequence>
<dbReference type="InterPro" id="IPR027417">
    <property type="entry name" value="P-loop_NTPase"/>
</dbReference>
<dbReference type="InterPro" id="IPR013079">
    <property type="entry name" value="6Phosfructo_kin"/>
</dbReference>
<dbReference type="CDD" id="cd07067">
    <property type="entry name" value="HP_PGM_like"/>
    <property type="match status" value="1"/>
</dbReference>
<dbReference type="GO" id="GO:0003873">
    <property type="term" value="F:6-phosphofructo-2-kinase activity"/>
    <property type="evidence" value="ECO:0007669"/>
    <property type="project" value="InterPro"/>
</dbReference>
<dbReference type="Proteomes" id="UP000054350">
    <property type="component" value="Unassembled WGS sequence"/>
</dbReference>
<dbReference type="Gene3D" id="3.40.50.300">
    <property type="entry name" value="P-loop containing nucleotide triphosphate hydrolases"/>
    <property type="match status" value="1"/>
</dbReference>
<keyword evidence="2" id="KW-0067">ATP-binding</keyword>
<dbReference type="SUPFAM" id="SSF53254">
    <property type="entry name" value="Phosphoglycerate mutase-like"/>
    <property type="match status" value="1"/>
</dbReference>
<dbReference type="GO" id="GO:0004331">
    <property type="term" value="F:fructose-2,6-bisphosphate 2-phosphatase activity"/>
    <property type="evidence" value="ECO:0007669"/>
    <property type="project" value="TreeGrafter"/>
</dbReference>
<dbReference type="Pfam" id="PF00300">
    <property type="entry name" value="His_Phos_1"/>
    <property type="match status" value="1"/>
</dbReference>
<dbReference type="VEuPathDB" id="FungiDB:AMAG_00164"/>
<reference evidence="4 5" key="1">
    <citation type="submission" date="2009-11" db="EMBL/GenBank/DDBJ databases">
        <title>Annotation of Allomyces macrogynus ATCC 38327.</title>
        <authorList>
            <consortium name="The Broad Institute Genome Sequencing Platform"/>
            <person name="Russ C."/>
            <person name="Cuomo C."/>
            <person name="Burger G."/>
            <person name="Gray M.W."/>
            <person name="Holland P.W.H."/>
            <person name="King N."/>
            <person name="Lang F.B.F."/>
            <person name="Roger A.J."/>
            <person name="Ruiz-Trillo I."/>
            <person name="Young S.K."/>
            <person name="Zeng Q."/>
            <person name="Gargeya S."/>
            <person name="Fitzgerald M."/>
            <person name="Haas B."/>
            <person name="Abouelleil A."/>
            <person name="Alvarado L."/>
            <person name="Arachchi H.M."/>
            <person name="Berlin A."/>
            <person name="Chapman S.B."/>
            <person name="Gearin G."/>
            <person name="Goldberg J."/>
            <person name="Griggs A."/>
            <person name="Gujja S."/>
            <person name="Hansen M."/>
            <person name="Heiman D."/>
            <person name="Howarth C."/>
            <person name="Larimer J."/>
            <person name="Lui A."/>
            <person name="MacDonald P.J.P."/>
            <person name="McCowen C."/>
            <person name="Montmayeur A."/>
            <person name="Murphy C."/>
            <person name="Neiman D."/>
            <person name="Pearson M."/>
            <person name="Priest M."/>
            <person name="Roberts A."/>
            <person name="Saif S."/>
            <person name="Shea T."/>
            <person name="Sisk P."/>
            <person name="Stolte C."/>
            <person name="Sykes S."/>
            <person name="Wortman J."/>
            <person name="Nusbaum C."/>
            <person name="Birren B."/>
        </authorList>
    </citation>
    <scope>NUCLEOTIDE SEQUENCE [LARGE SCALE GENOMIC DNA]</scope>
    <source>
        <strain evidence="4 5">ATCC 38327</strain>
    </source>
</reference>
<dbReference type="SMART" id="SM00855">
    <property type="entry name" value="PGAM"/>
    <property type="match status" value="1"/>
</dbReference>
<dbReference type="STRING" id="578462.A0A0L0RUT3"/>
<dbReference type="OrthoDB" id="267323at2759"/>
<evidence type="ECO:0000256" key="1">
    <source>
        <dbReference type="ARBA" id="ARBA00022741"/>
    </source>
</evidence>